<reference evidence="3 4" key="1">
    <citation type="submission" date="2024-10" db="EMBL/GenBank/DDBJ databases">
        <title>The Natural Products Discovery Center: Release of the First 8490 Sequenced Strains for Exploring Actinobacteria Biosynthetic Diversity.</title>
        <authorList>
            <person name="Kalkreuter E."/>
            <person name="Kautsar S.A."/>
            <person name="Yang D."/>
            <person name="Bader C.D."/>
            <person name="Teijaro C.N."/>
            <person name="Fluegel L."/>
            <person name="Davis C.M."/>
            <person name="Simpson J.R."/>
            <person name="Lauterbach L."/>
            <person name="Steele A.D."/>
            <person name="Gui C."/>
            <person name="Meng S."/>
            <person name="Li G."/>
            <person name="Viehrig K."/>
            <person name="Ye F."/>
            <person name="Su P."/>
            <person name="Kiefer A.F."/>
            <person name="Nichols A."/>
            <person name="Cepeda A.J."/>
            <person name="Yan W."/>
            <person name="Fan B."/>
            <person name="Jiang Y."/>
            <person name="Adhikari A."/>
            <person name="Zheng C.-J."/>
            <person name="Schuster L."/>
            <person name="Cowan T.M."/>
            <person name="Smanski M.J."/>
            <person name="Chevrette M.G."/>
            <person name="De Carvalho L.P.S."/>
            <person name="Shen B."/>
        </authorList>
    </citation>
    <scope>NUCLEOTIDE SEQUENCE [LARGE SCALE GENOMIC DNA]</scope>
    <source>
        <strain evidence="3 4">NPDC001390</strain>
    </source>
</reference>
<dbReference type="EMBL" id="JBIAWJ010000009">
    <property type="protein sequence ID" value="MFF4523547.1"/>
    <property type="molecule type" value="Genomic_DNA"/>
</dbReference>
<dbReference type="Pfam" id="PF03641">
    <property type="entry name" value="Lysine_decarbox"/>
    <property type="match status" value="1"/>
</dbReference>
<organism evidence="3 4">
    <name type="scientific">Streptomyces bluensis</name>
    <dbReference type="NCBI Taxonomy" id="33897"/>
    <lineage>
        <taxon>Bacteria</taxon>
        <taxon>Bacillati</taxon>
        <taxon>Actinomycetota</taxon>
        <taxon>Actinomycetes</taxon>
        <taxon>Kitasatosporales</taxon>
        <taxon>Streptomycetaceae</taxon>
        <taxon>Streptomyces</taxon>
    </lineage>
</organism>
<comment type="catalytic activity">
    <reaction evidence="2">
        <text>N(6)-(dimethylallyl)adenosine 5'-phosphate + H2O = N(6)-dimethylallyladenine + D-ribose 5-phosphate</text>
        <dbReference type="Rhea" id="RHEA:48560"/>
        <dbReference type="ChEBI" id="CHEBI:15377"/>
        <dbReference type="ChEBI" id="CHEBI:17660"/>
        <dbReference type="ChEBI" id="CHEBI:57526"/>
        <dbReference type="ChEBI" id="CHEBI:78346"/>
        <dbReference type="EC" id="3.2.2.n1"/>
    </reaction>
</comment>
<comment type="catalytic activity">
    <reaction evidence="2">
        <text>9-ribosyl-trans-zeatin 5'-phosphate + H2O = trans-zeatin + D-ribose 5-phosphate</text>
        <dbReference type="Rhea" id="RHEA:48564"/>
        <dbReference type="ChEBI" id="CHEBI:15377"/>
        <dbReference type="ChEBI" id="CHEBI:16522"/>
        <dbReference type="ChEBI" id="CHEBI:78346"/>
        <dbReference type="ChEBI" id="CHEBI:87947"/>
        <dbReference type="EC" id="3.2.2.n1"/>
    </reaction>
</comment>
<dbReference type="PANTHER" id="PTHR31223">
    <property type="entry name" value="LOG FAMILY PROTEIN YJL055W"/>
    <property type="match status" value="1"/>
</dbReference>
<dbReference type="Gene3D" id="3.40.50.450">
    <property type="match status" value="1"/>
</dbReference>
<keyword evidence="2" id="KW-0203">Cytokinin biosynthesis</keyword>
<dbReference type="InterPro" id="IPR005269">
    <property type="entry name" value="LOG"/>
</dbReference>
<dbReference type="RefSeq" id="WP_351082462.1">
    <property type="nucleotide sequence ID" value="NZ_JBEOZG010000017.1"/>
</dbReference>
<dbReference type="PANTHER" id="PTHR31223:SF70">
    <property type="entry name" value="LOG FAMILY PROTEIN YJL055W"/>
    <property type="match status" value="1"/>
</dbReference>
<evidence type="ECO:0000313" key="4">
    <source>
        <dbReference type="Proteomes" id="UP001602058"/>
    </source>
</evidence>
<dbReference type="SUPFAM" id="SSF102405">
    <property type="entry name" value="MCP/YpsA-like"/>
    <property type="match status" value="1"/>
</dbReference>
<gene>
    <name evidence="3" type="ORF">ACFY1D_19330</name>
</gene>
<dbReference type="InterPro" id="IPR031100">
    <property type="entry name" value="LOG_fam"/>
</dbReference>
<dbReference type="Proteomes" id="UP001602058">
    <property type="component" value="Unassembled WGS sequence"/>
</dbReference>
<name>A0ABW6UK48_9ACTN</name>
<protein>
    <recommendedName>
        <fullName evidence="2">Cytokinin riboside 5'-monophosphate phosphoribohydrolase</fullName>
        <ecNumber evidence="2">3.2.2.n1</ecNumber>
    </recommendedName>
</protein>
<evidence type="ECO:0000256" key="2">
    <source>
        <dbReference type="RuleBase" id="RU363015"/>
    </source>
</evidence>
<comment type="caution">
    <text evidence="3">The sequence shown here is derived from an EMBL/GenBank/DDBJ whole genome shotgun (WGS) entry which is preliminary data.</text>
</comment>
<evidence type="ECO:0000313" key="3">
    <source>
        <dbReference type="EMBL" id="MFF4523547.1"/>
    </source>
</evidence>
<evidence type="ECO:0000256" key="1">
    <source>
        <dbReference type="ARBA" id="ARBA00006763"/>
    </source>
</evidence>
<proteinExistence type="inferred from homology"/>
<keyword evidence="2" id="KW-0378">Hydrolase</keyword>
<sequence length="191" mass="20399">MELNSVTVFCGASPGRGSVHTTAAARLGRCVARAGLDLVYGGASIGLMGVLADAALGEGGRVTGVIPQNLLEHEIAHTGLTELVVVTGMHERKARMADLGDAFVALPGGFGTTEEFLEALTWAQLGLHRKPCVLLDTDGYYRHLLDFLSRAAEEGFIPAEDIRRVLICDEPEEILERLLSLERATTAEVTT</sequence>
<dbReference type="NCBIfam" id="TIGR00730">
    <property type="entry name" value="Rossman fold protein, TIGR00730 family"/>
    <property type="match status" value="1"/>
</dbReference>
<keyword evidence="4" id="KW-1185">Reference proteome</keyword>
<comment type="similarity">
    <text evidence="1 2">Belongs to the LOG family.</text>
</comment>
<accession>A0ABW6UK48</accession>
<dbReference type="EC" id="3.2.2.n1" evidence="2"/>